<accession>A0ABU1D7V2</accession>
<evidence type="ECO:0000313" key="2">
    <source>
        <dbReference type="EMBL" id="MDR4126426.1"/>
    </source>
</evidence>
<feature type="region of interest" description="Disordered" evidence="1">
    <location>
        <begin position="1"/>
        <end position="62"/>
    </location>
</feature>
<dbReference type="EMBL" id="JAUZQE010000025">
    <property type="protein sequence ID" value="MDR4126426.1"/>
    <property type="molecule type" value="Genomic_DNA"/>
</dbReference>
<keyword evidence="3" id="KW-1185">Reference proteome</keyword>
<proteinExistence type="predicted"/>
<protein>
    <submittedName>
        <fullName evidence="2">Uncharacterized protein</fullName>
    </submittedName>
</protein>
<evidence type="ECO:0000256" key="1">
    <source>
        <dbReference type="SAM" id="MobiDB-lite"/>
    </source>
</evidence>
<feature type="compositionally biased region" description="Gly residues" evidence="1">
    <location>
        <begin position="43"/>
        <end position="52"/>
    </location>
</feature>
<dbReference type="RefSeq" id="WP_347287241.1">
    <property type="nucleotide sequence ID" value="NZ_JAUZQE010000025.1"/>
</dbReference>
<gene>
    <name evidence="2" type="ORF">Q8947_10590</name>
</gene>
<reference evidence="2 3" key="1">
    <citation type="submission" date="2023-08" db="EMBL/GenBank/DDBJ databases">
        <title>Alcaligenaceae gen. nov., a novel taxon isolated from the sludge of Yixing Pesticide Factory.</title>
        <authorList>
            <person name="Ruan L."/>
        </authorList>
    </citation>
    <scope>NUCLEOTIDE SEQUENCE [LARGE SCALE GENOMIC DNA]</scope>
    <source>
        <strain evidence="2 3">LG-2</strain>
    </source>
</reference>
<dbReference type="Proteomes" id="UP001232156">
    <property type="component" value="Unassembled WGS sequence"/>
</dbReference>
<feature type="compositionally biased region" description="Gly residues" evidence="1">
    <location>
        <begin position="21"/>
        <end position="31"/>
    </location>
</feature>
<name>A0ABU1D7V2_9BURK</name>
<comment type="caution">
    <text evidence="2">The sequence shown here is derived from an EMBL/GenBank/DDBJ whole genome shotgun (WGS) entry which is preliminary data.</text>
</comment>
<organism evidence="2 3">
    <name type="scientific">Yanghanlia caeni</name>
    <dbReference type="NCBI Taxonomy" id="3064283"/>
    <lineage>
        <taxon>Bacteria</taxon>
        <taxon>Pseudomonadati</taxon>
        <taxon>Pseudomonadota</taxon>
        <taxon>Betaproteobacteria</taxon>
        <taxon>Burkholderiales</taxon>
        <taxon>Alcaligenaceae</taxon>
        <taxon>Yanghanlia</taxon>
    </lineage>
</organism>
<sequence>MPDSLRRKVAGGGVYPSSAGGETGGATGGAAGRCSAWDQGGNSMPGGTGTEGGTKSVMPAGGVKSSGIGVIGVQVFSEVDERADGTRFALAIQQEMLHGAEMAGGHGSRHIGALRQVEARVEQGRRRPILVDAELAEMIVGRDA</sequence>
<evidence type="ECO:0000313" key="3">
    <source>
        <dbReference type="Proteomes" id="UP001232156"/>
    </source>
</evidence>